<dbReference type="SUPFAM" id="SSF53756">
    <property type="entry name" value="UDP-Glycosyltransferase/glycogen phosphorylase"/>
    <property type="match status" value="1"/>
</dbReference>
<dbReference type="PANTHER" id="PTHR46656">
    <property type="entry name" value="PUTATIVE-RELATED"/>
    <property type="match status" value="1"/>
</dbReference>
<feature type="region of interest" description="Disordered" evidence="1">
    <location>
        <begin position="368"/>
        <end position="393"/>
    </location>
</feature>
<comment type="caution">
    <text evidence="2">The sequence shown here is derived from an EMBL/GenBank/DDBJ whole genome shotgun (WGS) entry which is preliminary data.</text>
</comment>
<evidence type="ECO:0000256" key="1">
    <source>
        <dbReference type="SAM" id="MobiDB-lite"/>
    </source>
</evidence>
<keyword evidence="3" id="KW-1185">Reference proteome</keyword>
<accession>A0A4S4C852</accession>
<dbReference type="Pfam" id="PF13692">
    <property type="entry name" value="Glyco_trans_1_4"/>
    <property type="match status" value="1"/>
</dbReference>
<dbReference type="RefSeq" id="WP_136368194.1">
    <property type="nucleotide sequence ID" value="NZ_SSOB01000002.1"/>
</dbReference>
<organism evidence="2 3">
    <name type="scientific">Cohnella fermenti</name>
    <dbReference type="NCBI Taxonomy" id="2565925"/>
    <lineage>
        <taxon>Bacteria</taxon>
        <taxon>Bacillati</taxon>
        <taxon>Bacillota</taxon>
        <taxon>Bacilli</taxon>
        <taxon>Bacillales</taxon>
        <taxon>Paenibacillaceae</taxon>
        <taxon>Cohnella</taxon>
    </lineage>
</organism>
<dbReference type="OrthoDB" id="440232at2"/>
<feature type="compositionally biased region" description="Low complexity" evidence="1">
    <location>
        <begin position="381"/>
        <end position="393"/>
    </location>
</feature>
<reference evidence="2 3" key="1">
    <citation type="submission" date="2019-04" db="EMBL/GenBank/DDBJ databases">
        <title>Cohnella sp. nov. isolated from preserved vegetables.</title>
        <authorList>
            <person name="Lin S.-Y."/>
            <person name="Hung M.-H."/>
            <person name="Young C.-C."/>
        </authorList>
    </citation>
    <scope>NUCLEOTIDE SEQUENCE [LARGE SCALE GENOMIC DNA]</scope>
    <source>
        <strain evidence="2 3">CC-MHH1044</strain>
    </source>
</reference>
<gene>
    <name evidence="2" type="ORF">E6C55_02535</name>
</gene>
<evidence type="ECO:0000313" key="2">
    <source>
        <dbReference type="EMBL" id="THF84192.1"/>
    </source>
</evidence>
<keyword evidence="2" id="KW-0808">Transferase</keyword>
<sequence>MPSVRVVWKGPLTLSSGLGIASRAYVAALRRQGIRVLTGSDSSLGAIGKGHSPSVLICHQLSSASNLDKERQLYDRLLLNTVWETTRIPASWVPRINRFDALFVPSEQNRKAFRKSGVKIPIHLVPHGVDLRSCHPDHEKYPLPLSKNRFVFVSVFGFQHRKNPELLLRAYWEQFSDRDNVLLVIKTNGYAPHENGHWIRKRIERYKQELGIRKRTAPFVLLTDYLSDKKLRGLYTLGNVFVLPTRGEGVGLPFMEALASGTPVIATGWGGHMDFLNERNSFIVRYKLRKPLLGMRGPHAISRKFRSLFSGKDQRWAEPNLESLKSMMLEAYLHPAACRRKGRQGRSDMRKWSWDAAGASMKRAIDMTLAAPSTGAKRRAASPGGASRRQGDT</sequence>
<dbReference type="EMBL" id="SSOB01000002">
    <property type="protein sequence ID" value="THF84192.1"/>
    <property type="molecule type" value="Genomic_DNA"/>
</dbReference>
<protein>
    <submittedName>
        <fullName evidence="2">Glycosyltransferase family 4 protein</fullName>
    </submittedName>
</protein>
<evidence type="ECO:0000313" key="3">
    <source>
        <dbReference type="Proteomes" id="UP000310636"/>
    </source>
</evidence>
<dbReference type="CDD" id="cd03801">
    <property type="entry name" value="GT4_PimA-like"/>
    <property type="match status" value="1"/>
</dbReference>
<dbReference type="Proteomes" id="UP000310636">
    <property type="component" value="Unassembled WGS sequence"/>
</dbReference>
<name>A0A4S4C852_9BACL</name>
<proteinExistence type="predicted"/>
<dbReference type="Gene3D" id="3.40.50.2000">
    <property type="entry name" value="Glycogen Phosphorylase B"/>
    <property type="match status" value="1"/>
</dbReference>
<dbReference type="AlphaFoldDB" id="A0A4S4C852"/>
<dbReference type="PANTHER" id="PTHR46656:SF3">
    <property type="entry name" value="PUTATIVE-RELATED"/>
    <property type="match status" value="1"/>
</dbReference>
<dbReference type="GO" id="GO:0016740">
    <property type="term" value="F:transferase activity"/>
    <property type="evidence" value="ECO:0007669"/>
    <property type="project" value="UniProtKB-KW"/>
</dbReference>